<evidence type="ECO:0000256" key="1">
    <source>
        <dbReference type="ARBA" id="ARBA00010634"/>
    </source>
</evidence>
<gene>
    <name evidence="5" type="ORF">MoryE10_15230</name>
</gene>
<evidence type="ECO:0000313" key="6">
    <source>
        <dbReference type="Proteomes" id="UP000824988"/>
    </source>
</evidence>
<dbReference type="Pfam" id="PF04333">
    <property type="entry name" value="MlaA"/>
    <property type="match status" value="1"/>
</dbReference>
<dbReference type="Proteomes" id="UP000824988">
    <property type="component" value="Chromosome"/>
</dbReference>
<evidence type="ECO:0000313" key="5">
    <source>
        <dbReference type="EMBL" id="BBL70917.1"/>
    </source>
</evidence>
<feature type="signal peptide" evidence="4">
    <location>
        <begin position="1"/>
        <end position="28"/>
    </location>
</feature>
<sequence length="262" mass="28989">MKSSPRSPARRIAATLLLSFGLAAGAMAESVDPRDPWEEWNRDVQSVNDRLDEYVMEPVASGYRWITPQVVDRGITNFFSNVDDIGVFLNDFLQFKPLQGGQDLGRFMINTTAGIGGFIDVASYLDLFKHKEDFDQTLAVWGVPSGPYLVLPFFGPGTMRGVVGLVGDTATNPINYVAPMFIPMVTGAINVADLRADLQSTTKIIDAAAQDRYAFIRNAYLQDRIVKIHDGNPPEDEEQAQQERDIDAEMRKAAPLAPKNPH</sequence>
<evidence type="ECO:0000256" key="2">
    <source>
        <dbReference type="ARBA" id="ARBA00022729"/>
    </source>
</evidence>
<dbReference type="PANTHER" id="PTHR30035">
    <property type="entry name" value="LIPOPROTEIN VACJ-RELATED"/>
    <property type="match status" value="1"/>
</dbReference>
<dbReference type="InterPro" id="IPR007428">
    <property type="entry name" value="MlaA"/>
</dbReference>
<reference evidence="5" key="1">
    <citation type="submission" date="2019-06" db="EMBL/GenBank/DDBJ databases">
        <title>Complete genome sequence of Methylogaea oryzae strain JCM16910.</title>
        <authorList>
            <person name="Asakawa S."/>
        </authorList>
    </citation>
    <scope>NUCLEOTIDE SEQUENCE</scope>
    <source>
        <strain evidence="5">E10</strain>
    </source>
</reference>
<organism evidence="5 6">
    <name type="scientific">Methylogaea oryzae</name>
    <dbReference type="NCBI Taxonomy" id="1295382"/>
    <lineage>
        <taxon>Bacteria</taxon>
        <taxon>Pseudomonadati</taxon>
        <taxon>Pseudomonadota</taxon>
        <taxon>Gammaproteobacteria</taxon>
        <taxon>Methylococcales</taxon>
        <taxon>Methylococcaceae</taxon>
        <taxon>Methylogaea</taxon>
    </lineage>
</organism>
<keyword evidence="2 4" id="KW-0732">Signal</keyword>
<comment type="similarity">
    <text evidence="1">Belongs to the MlaA family.</text>
</comment>
<dbReference type="RefSeq" id="WP_221048715.1">
    <property type="nucleotide sequence ID" value="NZ_AP019782.1"/>
</dbReference>
<feature type="region of interest" description="Disordered" evidence="3">
    <location>
        <begin position="229"/>
        <end position="262"/>
    </location>
</feature>
<dbReference type="GO" id="GO:0016020">
    <property type="term" value="C:membrane"/>
    <property type="evidence" value="ECO:0007669"/>
    <property type="project" value="InterPro"/>
</dbReference>
<evidence type="ECO:0000256" key="4">
    <source>
        <dbReference type="SAM" id="SignalP"/>
    </source>
</evidence>
<protein>
    <submittedName>
        <fullName evidence="5">Lipoprotein</fullName>
    </submittedName>
</protein>
<feature type="compositionally biased region" description="Basic and acidic residues" evidence="3">
    <location>
        <begin position="241"/>
        <end position="252"/>
    </location>
</feature>
<dbReference type="AlphaFoldDB" id="A0A8D4VQS7"/>
<dbReference type="EMBL" id="AP019782">
    <property type="protein sequence ID" value="BBL70917.1"/>
    <property type="molecule type" value="Genomic_DNA"/>
</dbReference>
<evidence type="ECO:0000256" key="3">
    <source>
        <dbReference type="SAM" id="MobiDB-lite"/>
    </source>
</evidence>
<dbReference type="KEGG" id="moz:MoryE10_15230"/>
<proteinExistence type="inferred from homology"/>
<dbReference type="PANTHER" id="PTHR30035:SF3">
    <property type="entry name" value="INTERMEMBRANE PHOSPHOLIPID TRANSPORT SYSTEM LIPOPROTEIN MLAA"/>
    <property type="match status" value="1"/>
</dbReference>
<feature type="chain" id="PRO_5034672420" evidence="4">
    <location>
        <begin position="29"/>
        <end position="262"/>
    </location>
</feature>
<keyword evidence="6" id="KW-1185">Reference proteome</keyword>
<accession>A0A8D4VQS7</accession>
<dbReference type="GO" id="GO:0120010">
    <property type="term" value="P:intermembrane phospholipid transfer"/>
    <property type="evidence" value="ECO:0007669"/>
    <property type="project" value="TreeGrafter"/>
</dbReference>
<keyword evidence="5" id="KW-0449">Lipoprotein</keyword>
<name>A0A8D4VQS7_9GAMM</name>